<evidence type="ECO:0000313" key="17">
    <source>
        <dbReference type="EMBL" id="AQW21542.1"/>
    </source>
</evidence>
<dbReference type="RefSeq" id="WP_035168063.1">
    <property type="nucleotide sequence ID" value="NZ_CP018906.1"/>
</dbReference>
<dbReference type="NCBIfam" id="TIGR00554">
    <property type="entry name" value="panK_bact"/>
    <property type="match status" value="1"/>
</dbReference>
<comment type="catalytic activity">
    <reaction evidence="1 14 15">
        <text>(R)-pantothenate + ATP = (R)-4'-phosphopantothenate + ADP + H(+)</text>
        <dbReference type="Rhea" id="RHEA:16373"/>
        <dbReference type="ChEBI" id="CHEBI:10986"/>
        <dbReference type="ChEBI" id="CHEBI:15378"/>
        <dbReference type="ChEBI" id="CHEBI:29032"/>
        <dbReference type="ChEBI" id="CHEBI:30616"/>
        <dbReference type="ChEBI" id="CHEBI:456216"/>
        <dbReference type="EC" id="2.7.1.33"/>
    </reaction>
</comment>
<gene>
    <name evidence="14" type="primary">coaA</name>
    <name evidence="17" type="ORF">PL11_006140</name>
</gene>
<keyword evidence="9 14" id="KW-0547">Nucleotide-binding</keyword>
<evidence type="ECO:0000256" key="5">
    <source>
        <dbReference type="ARBA" id="ARBA00012102"/>
    </source>
</evidence>
<comment type="pathway">
    <text evidence="3 14 15">Cofactor biosynthesis; coenzyme A biosynthesis; CoA from (R)-pantothenate: step 1/5.</text>
</comment>
<evidence type="ECO:0000256" key="11">
    <source>
        <dbReference type="ARBA" id="ARBA00022840"/>
    </source>
</evidence>
<reference evidence="17 18" key="1">
    <citation type="journal article" date="2015" name="Genome Announc.">
        <title>Genome Sequence of Lactobacillus curieae CCTCC M 2011381T, a Novel Producer of Gamma-aminobutyric Acid.</title>
        <authorList>
            <person name="Wang Y."/>
            <person name="Wang Y."/>
            <person name="Lang C."/>
            <person name="Wei D."/>
            <person name="Xu P."/>
            <person name="Xie J."/>
        </authorList>
    </citation>
    <scope>NUCLEOTIDE SEQUENCE [LARGE SCALE GENOMIC DNA]</scope>
    <source>
        <strain evidence="17 18">CCTCC M 2011381</strain>
    </source>
</reference>
<keyword evidence="11 14" id="KW-0067">ATP-binding</keyword>
<dbReference type="GO" id="GO:0005737">
    <property type="term" value="C:cytoplasm"/>
    <property type="evidence" value="ECO:0007669"/>
    <property type="project" value="UniProtKB-SubCell"/>
</dbReference>
<evidence type="ECO:0000256" key="4">
    <source>
        <dbReference type="ARBA" id="ARBA00006087"/>
    </source>
</evidence>
<dbReference type="CDD" id="cd02025">
    <property type="entry name" value="PanK"/>
    <property type="match status" value="1"/>
</dbReference>
<dbReference type="OrthoDB" id="1550976at2"/>
<dbReference type="eggNOG" id="COG1072">
    <property type="taxonomic scope" value="Bacteria"/>
</dbReference>
<evidence type="ECO:0000256" key="15">
    <source>
        <dbReference type="RuleBase" id="RU003530"/>
    </source>
</evidence>
<evidence type="ECO:0000256" key="1">
    <source>
        <dbReference type="ARBA" id="ARBA00001206"/>
    </source>
</evidence>
<dbReference type="Pfam" id="PF00485">
    <property type="entry name" value="PRK"/>
    <property type="match status" value="1"/>
</dbReference>
<evidence type="ECO:0000256" key="13">
    <source>
        <dbReference type="ARBA" id="ARBA00032866"/>
    </source>
</evidence>
<evidence type="ECO:0000313" key="18">
    <source>
        <dbReference type="Proteomes" id="UP000030361"/>
    </source>
</evidence>
<dbReference type="InterPro" id="IPR006083">
    <property type="entry name" value="PRK/URK"/>
</dbReference>
<feature type="domain" description="Phosphoribulokinase/uridine kinase" evidence="16">
    <location>
        <begin position="85"/>
        <end position="233"/>
    </location>
</feature>
<evidence type="ECO:0000256" key="10">
    <source>
        <dbReference type="ARBA" id="ARBA00022777"/>
    </source>
</evidence>
<evidence type="ECO:0000256" key="7">
    <source>
        <dbReference type="ARBA" id="ARBA00022490"/>
    </source>
</evidence>
<evidence type="ECO:0000256" key="14">
    <source>
        <dbReference type="HAMAP-Rule" id="MF_00215"/>
    </source>
</evidence>
<dbReference type="HAMAP" id="MF_00215">
    <property type="entry name" value="Pantothen_kinase_1"/>
    <property type="match status" value="1"/>
</dbReference>
<evidence type="ECO:0000259" key="16">
    <source>
        <dbReference type="Pfam" id="PF00485"/>
    </source>
</evidence>
<dbReference type="Proteomes" id="UP000030361">
    <property type="component" value="Chromosome"/>
</dbReference>
<keyword evidence="10 14" id="KW-0418">Kinase</keyword>
<dbReference type="UniPathway" id="UPA00241">
    <property type="reaction ID" value="UER00352"/>
</dbReference>
<dbReference type="GO" id="GO:0015937">
    <property type="term" value="P:coenzyme A biosynthetic process"/>
    <property type="evidence" value="ECO:0007669"/>
    <property type="project" value="UniProtKB-UniRule"/>
</dbReference>
<keyword evidence="12 14" id="KW-0173">Coenzyme A biosynthesis</keyword>
<dbReference type="EC" id="2.7.1.33" evidence="5 14"/>
<dbReference type="EMBL" id="CP018906">
    <property type="protein sequence ID" value="AQW21542.1"/>
    <property type="molecule type" value="Genomic_DNA"/>
</dbReference>
<evidence type="ECO:0000256" key="3">
    <source>
        <dbReference type="ARBA" id="ARBA00005225"/>
    </source>
</evidence>
<accession>A0A1S6QIV9</accession>
<dbReference type="InterPro" id="IPR027417">
    <property type="entry name" value="P-loop_NTPase"/>
</dbReference>
<sequence length="307" mass="35916">MADLINYYSFSKDEWKKFYSDIELPLTEHELKHIKAFNDQISLQDVSDIYKPLVHMIRLQKDNFSEWQTKKARFLHKPVRNVPFIIGISGSVAVGKSTTARVLEDLLTNYFTGEHIQLITTDGFLYPNAELKKQGILDRKGFPESYDMKALINFLNSVKSGVPVIKTPVYSHQVYDIVPDQFEVINRPDVLIVEGINTLQLPQNQQIYISDFTDFSIYMDADPDLIEKWYLERFGKLMDTAFLDPDNYYHKYAIGDRNQAFDMAKDVWQRVDMPNLNENILPTRSRADMIMHKTVGHLIDRLYLRKY</sequence>
<keyword evidence="18" id="KW-1185">Reference proteome</keyword>
<dbReference type="InterPro" id="IPR004566">
    <property type="entry name" value="PanK"/>
</dbReference>
<dbReference type="PIRSF" id="PIRSF000545">
    <property type="entry name" value="Pantothenate_kin"/>
    <property type="match status" value="1"/>
</dbReference>
<evidence type="ECO:0000256" key="6">
    <source>
        <dbReference type="ARBA" id="ARBA00015080"/>
    </source>
</evidence>
<protein>
    <recommendedName>
        <fullName evidence="6 14">Pantothenate kinase</fullName>
        <ecNumber evidence="5 14">2.7.1.33</ecNumber>
    </recommendedName>
    <alternativeName>
        <fullName evidence="13 14">Pantothenic acid kinase</fullName>
    </alternativeName>
</protein>
<comment type="similarity">
    <text evidence="4 14 15">Belongs to the prokaryotic pantothenate kinase family.</text>
</comment>
<evidence type="ECO:0000256" key="12">
    <source>
        <dbReference type="ARBA" id="ARBA00022993"/>
    </source>
</evidence>
<organism evidence="17 18">
    <name type="scientific">Lentilactobacillus curieae</name>
    <dbReference type="NCBI Taxonomy" id="1138822"/>
    <lineage>
        <taxon>Bacteria</taxon>
        <taxon>Bacillati</taxon>
        <taxon>Bacillota</taxon>
        <taxon>Bacilli</taxon>
        <taxon>Lactobacillales</taxon>
        <taxon>Lactobacillaceae</taxon>
        <taxon>Lentilactobacillus</taxon>
    </lineage>
</organism>
<keyword evidence="7 14" id="KW-0963">Cytoplasm</keyword>
<comment type="subcellular location">
    <subcellularLocation>
        <location evidence="2 14 15">Cytoplasm</location>
    </subcellularLocation>
</comment>
<dbReference type="PANTHER" id="PTHR10285">
    <property type="entry name" value="URIDINE KINASE"/>
    <property type="match status" value="1"/>
</dbReference>
<dbReference type="GO" id="GO:0004594">
    <property type="term" value="F:pantothenate kinase activity"/>
    <property type="evidence" value="ECO:0007669"/>
    <property type="project" value="UniProtKB-UniRule"/>
</dbReference>
<dbReference type="GO" id="GO:0005524">
    <property type="term" value="F:ATP binding"/>
    <property type="evidence" value="ECO:0007669"/>
    <property type="project" value="UniProtKB-UniRule"/>
</dbReference>
<dbReference type="AlphaFoldDB" id="A0A1S6QIV9"/>
<evidence type="ECO:0000256" key="9">
    <source>
        <dbReference type="ARBA" id="ARBA00022741"/>
    </source>
</evidence>
<proteinExistence type="inferred from homology"/>
<name>A0A1S6QIV9_9LACO</name>
<evidence type="ECO:0000256" key="2">
    <source>
        <dbReference type="ARBA" id="ARBA00004496"/>
    </source>
</evidence>
<feature type="binding site" evidence="14">
    <location>
        <begin position="90"/>
        <end position="97"/>
    </location>
    <ligand>
        <name>ATP</name>
        <dbReference type="ChEBI" id="CHEBI:30616"/>
    </ligand>
</feature>
<dbReference type="Gene3D" id="3.40.50.300">
    <property type="entry name" value="P-loop containing nucleotide triphosphate hydrolases"/>
    <property type="match status" value="1"/>
</dbReference>
<dbReference type="KEGG" id="lcu:PL11_006140"/>
<keyword evidence="8 14" id="KW-0808">Transferase</keyword>
<evidence type="ECO:0000256" key="8">
    <source>
        <dbReference type="ARBA" id="ARBA00022679"/>
    </source>
</evidence>
<dbReference type="SUPFAM" id="SSF52540">
    <property type="entry name" value="P-loop containing nucleoside triphosphate hydrolases"/>
    <property type="match status" value="1"/>
</dbReference>